<dbReference type="Pfam" id="PF00106">
    <property type="entry name" value="adh_short"/>
    <property type="match status" value="1"/>
</dbReference>
<dbReference type="PANTHER" id="PTHR43313">
    <property type="entry name" value="SHORT-CHAIN DEHYDROGENASE/REDUCTASE FAMILY 9C"/>
    <property type="match status" value="1"/>
</dbReference>
<dbReference type="SUPFAM" id="SSF51735">
    <property type="entry name" value="NAD(P)-binding Rossmann-fold domains"/>
    <property type="match status" value="1"/>
</dbReference>
<dbReference type="Proteomes" id="UP001190640">
    <property type="component" value="Chromosome 6"/>
</dbReference>
<dbReference type="GO" id="GO:0016491">
    <property type="term" value="F:oxidoreductase activity"/>
    <property type="evidence" value="ECO:0007669"/>
    <property type="project" value="UniProtKB-KW"/>
</dbReference>
<evidence type="ECO:0000256" key="3">
    <source>
        <dbReference type="RuleBase" id="RU000363"/>
    </source>
</evidence>
<comment type="similarity">
    <text evidence="1 3">Belongs to the short-chain dehydrogenases/reductases (SDR) family.</text>
</comment>
<organism evidence="4 5">
    <name type="scientific">Eublepharis macularius</name>
    <name type="common">Leopard gecko</name>
    <name type="synonym">Cyrtodactylus macularius</name>
    <dbReference type="NCBI Taxonomy" id="481883"/>
    <lineage>
        <taxon>Eukaryota</taxon>
        <taxon>Metazoa</taxon>
        <taxon>Chordata</taxon>
        <taxon>Craniata</taxon>
        <taxon>Vertebrata</taxon>
        <taxon>Euteleostomi</taxon>
        <taxon>Lepidosauria</taxon>
        <taxon>Squamata</taxon>
        <taxon>Bifurcata</taxon>
        <taxon>Gekkota</taxon>
        <taxon>Eublepharidae</taxon>
        <taxon>Eublepharinae</taxon>
        <taxon>Eublepharis</taxon>
    </lineage>
</organism>
<dbReference type="GO" id="GO:0008202">
    <property type="term" value="P:steroid metabolic process"/>
    <property type="evidence" value="ECO:0007669"/>
    <property type="project" value="TreeGrafter"/>
</dbReference>
<proteinExistence type="inferred from homology"/>
<dbReference type="FunFam" id="3.40.50.720:FF:000074">
    <property type="entry name" value="Retinol dehydrogenase type 1"/>
    <property type="match status" value="1"/>
</dbReference>
<dbReference type="Gene3D" id="3.40.50.720">
    <property type="entry name" value="NAD(P)-binding Rossmann-like Domain"/>
    <property type="match status" value="1"/>
</dbReference>
<dbReference type="PRINTS" id="PR00080">
    <property type="entry name" value="SDRFAMILY"/>
</dbReference>
<reference evidence="5" key="1">
    <citation type="submission" date="2025-08" db="UniProtKB">
        <authorList>
            <consortium name="RefSeq"/>
        </authorList>
    </citation>
    <scope>IDENTIFICATION</scope>
    <source>
        <tissue evidence="5">Blood</tissue>
    </source>
</reference>
<name>A0AA97JM99_EUBMA</name>
<dbReference type="PRINTS" id="PR00081">
    <property type="entry name" value="GDHRDH"/>
</dbReference>
<dbReference type="InterPro" id="IPR002347">
    <property type="entry name" value="SDR_fam"/>
</dbReference>
<protein>
    <submittedName>
        <fullName evidence="5">D-beta-hydroxybutyrate dehydrogenase, mitochondrial-like</fullName>
    </submittedName>
</protein>
<accession>A0AA97JM99</accession>
<dbReference type="GeneID" id="129332532"/>
<evidence type="ECO:0000313" key="5">
    <source>
        <dbReference type="RefSeq" id="XP_054839681.1"/>
    </source>
</evidence>
<evidence type="ECO:0000313" key="4">
    <source>
        <dbReference type="Proteomes" id="UP001190640"/>
    </source>
</evidence>
<gene>
    <name evidence="5" type="primary">LOC129332532</name>
</gene>
<dbReference type="AlphaFoldDB" id="A0AA97JM99"/>
<dbReference type="KEGG" id="emc:129332532"/>
<dbReference type="InterPro" id="IPR020904">
    <property type="entry name" value="Sc_DH/Rdtase_CS"/>
</dbReference>
<keyword evidence="2" id="KW-0560">Oxidoreductase</keyword>
<evidence type="ECO:0000256" key="1">
    <source>
        <dbReference type="ARBA" id="ARBA00006484"/>
    </source>
</evidence>
<keyword evidence="4" id="KW-1185">Reference proteome</keyword>
<evidence type="ECO:0000256" key="2">
    <source>
        <dbReference type="ARBA" id="ARBA00023002"/>
    </source>
</evidence>
<dbReference type="RefSeq" id="XP_054839681.1">
    <property type="nucleotide sequence ID" value="XM_054983706.1"/>
</dbReference>
<sequence length="350" mass="38102">MPEGRPRRRGAALAAALLVAVLLLLLLPALPAALLLGALAAPLLPLLARRPPRLGAPLPAEGKAVLVTGCDKGFGHALAKRLHAEGFTVFAGCLLKDKGGDGARELEGLGPERMEVLQVNVCSDEEVARALELVQKNLQGLDKGLWGLVNNAGIASFGDVEFTSLEKYKAVAEINLWGTVRVTKAFLPLIRRARGRVVNVTSMLGRMASPRRSSYCISKFGVEAFTDCLRQEMYHWGVAVIAIEPGNFIAATGILTQEGVEAQAEEMWRQASETVRADYGEAYFLQQAQQMKAFVNSGSRDKSLVLEDISTALTSRHPYTRYNPMGSQWWVRLQAVAHLPTALADWLYID</sequence>
<dbReference type="PANTHER" id="PTHR43313:SF49">
    <property type="entry name" value="D-BETA-HYDROXYBUTYRATE DEHYDROGENASE, MITOCHONDRIAL"/>
    <property type="match status" value="1"/>
</dbReference>
<dbReference type="PROSITE" id="PS00061">
    <property type="entry name" value="ADH_SHORT"/>
    <property type="match status" value="1"/>
</dbReference>
<dbReference type="InterPro" id="IPR036291">
    <property type="entry name" value="NAD(P)-bd_dom_sf"/>
</dbReference>